<evidence type="ECO:0000256" key="3">
    <source>
        <dbReference type="ARBA" id="ARBA00022741"/>
    </source>
</evidence>
<keyword evidence="2" id="KW-0548">Nucleotidyltransferase</keyword>
<evidence type="ECO:0000256" key="6">
    <source>
        <dbReference type="ARBA" id="ARBA00047939"/>
    </source>
</evidence>
<dbReference type="InterPro" id="IPR033788">
    <property type="entry name" value="VbhA-like"/>
</dbReference>
<dbReference type="Pfam" id="PF02661">
    <property type="entry name" value="Fic"/>
    <property type="match status" value="1"/>
</dbReference>
<comment type="catalytic activity">
    <reaction evidence="7">
        <text>L-tyrosyl-[protein] + ATP = O-(5'-adenylyl)-L-tyrosyl-[protein] + diphosphate</text>
        <dbReference type="Rhea" id="RHEA:54288"/>
        <dbReference type="Rhea" id="RHEA-COMP:10136"/>
        <dbReference type="Rhea" id="RHEA-COMP:13846"/>
        <dbReference type="ChEBI" id="CHEBI:30616"/>
        <dbReference type="ChEBI" id="CHEBI:33019"/>
        <dbReference type="ChEBI" id="CHEBI:46858"/>
        <dbReference type="ChEBI" id="CHEBI:83624"/>
        <dbReference type="EC" id="2.7.7.108"/>
    </reaction>
</comment>
<keyword evidence="10" id="KW-1185">Reference proteome</keyword>
<reference evidence="9 10" key="1">
    <citation type="submission" date="2020-02" db="EMBL/GenBank/DDBJ databases">
        <title>Characterization of phylogenetic diversity of novel bifidobacterial species isolated in Czech ZOOs.</title>
        <authorList>
            <person name="Lugli G.A."/>
            <person name="Vera N.B."/>
            <person name="Ventura M."/>
        </authorList>
    </citation>
    <scope>NUCLEOTIDE SEQUENCE [LARGE SCALE GENOMIC DNA]</scope>
    <source>
        <strain evidence="9 10">DSM 109960</strain>
    </source>
</reference>
<dbReference type="InterPro" id="IPR043038">
    <property type="entry name" value="VbhA_sf"/>
</dbReference>
<dbReference type="EMBL" id="JAAIIF010000007">
    <property type="protein sequence ID" value="NMM95910.1"/>
    <property type="molecule type" value="Genomic_DNA"/>
</dbReference>
<dbReference type="Gene3D" id="1.10.3290.10">
    <property type="entry name" value="Fido-like domain"/>
    <property type="match status" value="1"/>
</dbReference>
<dbReference type="AlphaFoldDB" id="A0A7Y0HT74"/>
<evidence type="ECO:0000256" key="5">
    <source>
        <dbReference type="ARBA" id="ARBA00034531"/>
    </source>
</evidence>
<dbReference type="GO" id="GO:0070733">
    <property type="term" value="F:AMPylase activity"/>
    <property type="evidence" value="ECO:0007669"/>
    <property type="project" value="UniProtKB-EC"/>
</dbReference>
<comment type="caution">
    <text evidence="9">The sequence shown here is derived from an EMBL/GenBank/DDBJ whole genome shotgun (WGS) entry which is preliminary data.</text>
</comment>
<dbReference type="PANTHER" id="PTHR39560:SF1">
    <property type="entry name" value="PROTEIN ADENYLYLTRANSFERASE FIC-RELATED"/>
    <property type="match status" value="1"/>
</dbReference>
<keyword evidence="9" id="KW-0132">Cell division</keyword>
<feature type="domain" description="Fido" evidence="8">
    <location>
        <begin position="98"/>
        <end position="242"/>
    </location>
</feature>
<evidence type="ECO:0000259" key="8">
    <source>
        <dbReference type="PROSITE" id="PS51459"/>
    </source>
</evidence>
<accession>A0A7Y0HT74</accession>
<dbReference type="InterPro" id="IPR036597">
    <property type="entry name" value="Fido-like_dom_sf"/>
</dbReference>
<dbReference type="InterPro" id="IPR003812">
    <property type="entry name" value="Fido"/>
</dbReference>
<evidence type="ECO:0000256" key="1">
    <source>
        <dbReference type="ARBA" id="ARBA00022679"/>
    </source>
</evidence>
<dbReference type="Proteomes" id="UP000529710">
    <property type="component" value="Unassembled WGS sequence"/>
</dbReference>
<dbReference type="PROSITE" id="PS51459">
    <property type="entry name" value="FIDO"/>
    <property type="match status" value="1"/>
</dbReference>
<evidence type="ECO:0000313" key="10">
    <source>
        <dbReference type="Proteomes" id="UP000529710"/>
    </source>
</evidence>
<comment type="catalytic activity">
    <reaction evidence="6">
        <text>L-threonyl-[protein] + ATP = 3-O-(5'-adenylyl)-L-threonyl-[protein] + diphosphate</text>
        <dbReference type="Rhea" id="RHEA:54292"/>
        <dbReference type="Rhea" id="RHEA-COMP:11060"/>
        <dbReference type="Rhea" id="RHEA-COMP:13847"/>
        <dbReference type="ChEBI" id="CHEBI:30013"/>
        <dbReference type="ChEBI" id="CHEBI:30616"/>
        <dbReference type="ChEBI" id="CHEBI:33019"/>
        <dbReference type="ChEBI" id="CHEBI:138113"/>
        <dbReference type="EC" id="2.7.7.108"/>
    </reaction>
</comment>
<name>A0A7Y0HT74_9BIFI</name>
<gene>
    <name evidence="9" type="ORF">G1C98_0646</name>
</gene>
<sequence>MIGSMTPAERASAVAFALKNCALENMTPGPETMRAAVAYERGAIDISRLMAIADGESVSSSGRNHHADAAAKDAEADHASSLFARNVLLPAHGWRATGDLAELTAIHTILFASVFDDAGTLRTVNAPRENGSGQANTEPFFPAQLIETGAANIAMELAERRNLACLDRIDFVRHLAAIHDELGYLHPFAGGNAMTLRVFVSRLAHDAGWDLDWSPVTREAYQAAKYKAYRGDTHAFERIFAAAVRPANPTRVFLIAGWEQGPAH</sequence>
<dbReference type="GO" id="GO:0051302">
    <property type="term" value="P:regulation of cell division"/>
    <property type="evidence" value="ECO:0007669"/>
    <property type="project" value="TreeGrafter"/>
</dbReference>
<dbReference type="Gene3D" id="1.10.8.1050">
    <property type="entry name" value="Antitoxin VbhA-like"/>
    <property type="match status" value="1"/>
</dbReference>
<dbReference type="CDD" id="cd11586">
    <property type="entry name" value="VbhA_like"/>
    <property type="match status" value="1"/>
</dbReference>
<keyword evidence="3" id="KW-0547">Nucleotide-binding</keyword>
<keyword evidence="1" id="KW-0808">Transferase</keyword>
<proteinExistence type="predicted"/>
<protein>
    <recommendedName>
        <fullName evidence="5">protein adenylyltransferase</fullName>
        <ecNumber evidence="5">2.7.7.108</ecNumber>
    </recommendedName>
</protein>
<keyword evidence="9" id="KW-0131">Cell cycle</keyword>
<evidence type="ECO:0000256" key="4">
    <source>
        <dbReference type="ARBA" id="ARBA00022840"/>
    </source>
</evidence>
<organism evidence="9 10">
    <name type="scientific">Bifidobacterium erythrocebi</name>
    <dbReference type="NCBI Taxonomy" id="2675325"/>
    <lineage>
        <taxon>Bacteria</taxon>
        <taxon>Bacillati</taxon>
        <taxon>Actinomycetota</taxon>
        <taxon>Actinomycetes</taxon>
        <taxon>Bifidobacteriales</taxon>
        <taxon>Bifidobacteriaceae</taxon>
        <taxon>Bifidobacterium</taxon>
    </lineage>
</organism>
<dbReference type="GO" id="GO:0005524">
    <property type="term" value="F:ATP binding"/>
    <property type="evidence" value="ECO:0007669"/>
    <property type="project" value="UniProtKB-KW"/>
</dbReference>
<dbReference type="SUPFAM" id="SSF140931">
    <property type="entry name" value="Fic-like"/>
    <property type="match status" value="1"/>
</dbReference>
<dbReference type="EC" id="2.7.7.108" evidence="5"/>
<dbReference type="GO" id="GO:0051301">
    <property type="term" value="P:cell division"/>
    <property type="evidence" value="ECO:0007669"/>
    <property type="project" value="UniProtKB-KW"/>
</dbReference>
<evidence type="ECO:0000313" key="9">
    <source>
        <dbReference type="EMBL" id="NMM95910.1"/>
    </source>
</evidence>
<evidence type="ECO:0000256" key="7">
    <source>
        <dbReference type="ARBA" id="ARBA00048696"/>
    </source>
</evidence>
<evidence type="ECO:0000256" key="2">
    <source>
        <dbReference type="ARBA" id="ARBA00022695"/>
    </source>
</evidence>
<keyword evidence="4" id="KW-0067">ATP-binding</keyword>
<dbReference type="PANTHER" id="PTHR39560">
    <property type="entry name" value="PROTEIN ADENYLYLTRANSFERASE FIC-RELATED"/>
    <property type="match status" value="1"/>
</dbReference>